<dbReference type="EMBL" id="CADIKL010000003">
    <property type="protein sequence ID" value="CAB3778965.1"/>
    <property type="molecule type" value="Genomic_DNA"/>
</dbReference>
<keyword evidence="1" id="KW-0812">Transmembrane</keyword>
<dbReference type="Pfam" id="PF06796">
    <property type="entry name" value="NapE"/>
    <property type="match status" value="1"/>
</dbReference>
<evidence type="ECO:0000313" key="3">
    <source>
        <dbReference type="Proteomes" id="UP000494119"/>
    </source>
</evidence>
<keyword evidence="1" id="KW-0472">Membrane</keyword>
<keyword evidence="3" id="KW-1185">Reference proteome</keyword>
<reference evidence="2 3" key="1">
    <citation type="submission" date="2020-04" db="EMBL/GenBank/DDBJ databases">
        <authorList>
            <person name="De Canck E."/>
        </authorList>
    </citation>
    <scope>NUCLEOTIDE SEQUENCE [LARGE SCALE GENOMIC DNA]</scope>
    <source>
        <strain evidence="2 3">LMG 28688</strain>
    </source>
</reference>
<protein>
    <recommendedName>
        <fullName evidence="4">Periplasmic nitrate reductase protein NapE</fullName>
    </recommendedName>
</protein>
<organism evidence="2 3">
    <name type="scientific">Paraburkholderia caffeinitolerans</name>
    <dbReference type="NCBI Taxonomy" id="1723730"/>
    <lineage>
        <taxon>Bacteria</taxon>
        <taxon>Pseudomonadati</taxon>
        <taxon>Pseudomonadota</taxon>
        <taxon>Betaproteobacteria</taxon>
        <taxon>Burkholderiales</taxon>
        <taxon>Burkholderiaceae</taxon>
        <taxon>Paraburkholderia</taxon>
    </lineage>
</organism>
<dbReference type="NCBIfam" id="TIGR02973">
    <property type="entry name" value="nitrate_rd_NapE"/>
    <property type="match status" value="1"/>
</dbReference>
<gene>
    <name evidence="2" type="ORF">LMG28688_00653</name>
</gene>
<evidence type="ECO:0000256" key="1">
    <source>
        <dbReference type="SAM" id="Phobius"/>
    </source>
</evidence>
<feature type="transmembrane region" description="Helical" evidence="1">
    <location>
        <begin position="16"/>
        <end position="42"/>
    </location>
</feature>
<keyword evidence="1" id="KW-1133">Transmembrane helix</keyword>
<dbReference type="Proteomes" id="UP000494119">
    <property type="component" value="Unassembled WGS sequence"/>
</dbReference>
<dbReference type="InterPro" id="IPR004448">
    <property type="entry name" value="Nitrate_reductase_NapE"/>
</dbReference>
<evidence type="ECO:0000313" key="2">
    <source>
        <dbReference type="EMBL" id="CAB3778965.1"/>
    </source>
</evidence>
<dbReference type="RefSeq" id="WP_129562273.1">
    <property type="nucleotide sequence ID" value="NZ_CADIKL010000003.1"/>
</dbReference>
<sequence>MSDIDPVRKSEELRSFLFLTVVMVPVLTVAIIAAYGFAVWFYQMLIGGPPH</sequence>
<accession>A0A6J5FG15</accession>
<evidence type="ECO:0008006" key="4">
    <source>
        <dbReference type="Google" id="ProtNLM"/>
    </source>
</evidence>
<dbReference type="InterPro" id="IPR010649">
    <property type="entry name" value="NapE_TorE"/>
</dbReference>
<dbReference type="AlphaFoldDB" id="A0A6J5FG15"/>
<proteinExistence type="predicted"/>
<name>A0A6J5FG15_9BURK</name>